<evidence type="ECO:0000256" key="3">
    <source>
        <dbReference type="ARBA" id="ARBA00023002"/>
    </source>
</evidence>
<dbReference type="InterPro" id="IPR036188">
    <property type="entry name" value="FAD/NAD-bd_sf"/>
</dbReference>
<evidence type="ECO:0000313" key="7">
    <source>
        <dbReference type="Proteomes" id="UP000470470"/>
    </source>
</evidence>
<keyword evidence="3 4" id="KW-0560">Oxidoreductase</keyword>
<keyword evidence="7" id="KW-1185">Reference proteome</keyword>
<dbReference type="PRINTS" id="PR00419">
    <property type="entry name" value="ADXRDTASE"/>
</dbReference>
<sequence>MSRVVVIGSGLGGLAAAARLAAGGHQVTVLEQAPQVGGKLGWYARDGHGFDTGPSLVTLPQVLRDLFTATGAPLESELDLLRLDPATGYRFADGTRLQLPGDPAGIPAALDDALGAGAGTQWTAFLDRAERMWQATEQPFLRSPLAGAATLARLARSTGDVATIAPWRSLRGLGSGYLQHPHLRTLLDRYATYSGSDPRRAPAALATVPYVEQAFGSWYVRGGLRRVAEAVARRAADRGAELRTSAPVARVLTEGGRARGVQLAGGERIAADVVVSNADAEALYAGLLPAGAPVRAARAQLARTTPSFSGFVLLLALQGRTPGLAHHTVLFPQDYDAEFDALFGRGGPPRPVADPTVYVSAPDDPATRPDDDSESWFVLVNAPRHEPGRGVDWDTPGLADSYADRVLAVLAERGLDVRSRVRWRVVRTPADLARDTRSVGGSIYGTSSNGARAAFLRPANASPLPGLYLVGGSAHPGGGLPLVLLSAEIVTGLVGPAR</sequence>
<dbReference type="Gene3D" id="3.50.50.60">
    <property type="entry name" value="FAD/NAD(P)-binding domain"/>
    <property type="match status" value="2"/>
</dbReference>
<comment type="similarity">
    <text evidence="4">Belongs to the carotenoid/retinoid oxidoreductase family.</text>
</comment>
<dbReference type="GO" id="GO:0016491">
    <property type="term" value="F:oxidoreductase activity"/>
    <property type="evidence" value="ECO:0007669"/>
    <property type="project" value="UniProtKB-KW"/>
</dbReference>
<dbReference type="Proteomes" id="UP000470470">
    <property type="component" value="Unassembled WGS sequence"/>
</dbReference>
<proteinExistence type="inferred from homology"/>
<organism evidence="6 7">
    <name type="scientific">Goekera deserti</name>
    <dbReference type="NCBI Taxonomy" id="2497753"/>
    <lineage>
        <taxon>Bacteria</taxon>
        <taxon>Bacillati</taxon>
        <taxon>Actinomycetota</taxon>
        <taxon>Actinomycetes</taxon>
        <taxon>Geodermatophilales</taxon>
        <taxon>Geodermatophilaceae</taxon>
        <taxon>Goekera</taxon>
    </lineage>
</organism>
<protein>
    <submittedName>
        <fullName evidence="6">Phytoene desaturase</fullName>
    </submittedName>
</protein>
<dbReference type="RefSeq" id="WP_152729941.1">
    <property type="nucleotide sequence ID" value="NZ_JAABOZ010000002.1"/>
</dbReference>
<evidence type="ECO:0000259" key="5">
    <source>
        <dbReference type="Pfam" id="PF01593"/>
    </source>
</evidence>
<evidence type="ECO:0000256" key="1">
    <source>
        <dbReference type="ARBA" id="ARBA00004829"/>
    </source>
</evidence>
<keyword evidence="2 4" id="KW-0125">Carotenoid biosynthesis</keyword>
<evidence type="ECO:0000313" key="6">
    <source>
        <dbReference type="EMBL" id="NEL54099.1"/>
    </source>
</evidence>
<dbReference type="EMBL" id="JAAGWK010000010">
    <property type="protein sequence ID" value="NEL54099.1"/>
    <property type="molecule type" value="Genomic_DNA"/>
</dbReference>
<comment type="pathway">
    <text evidence="1 4">Carotenoid biosynthesis.</text>
</comment>
<dbReference type="NCBIfam" id="TIGR02734">
    <property type="entry name" value="crtI_fam"/>
    <property type="match status" value="1"/>
</dbReference>
<dbReference type="AlphaFoldDB" id="A0A7K3WDW0"/>
<dbReference type="InterPro" id="IPR014105">
    <property type="entry name" value="Carotenoid/retinoid_OxRdtase"/>
</dbReference>
<name>A0A7K3WDW0_9ACTN</name>
<comment type="caution">
    <text evidence="6">The sequence shown here is derived from an EMBL/GenBank/DDBJ whole genome shotgun (WGS) entry which is preliminary data.</text>
</comment>
<accession>A0A7K3WDW0</accession>
<feature type="domain" description="Amine oxidase" evidence="5">
    <location>
        <begin position="11"/>
        <end position="303"/>
    </location>
</feature>
<evidence type="ECO:0000256" key="4">
    <source>
        <dbReference type="RuleBase" id="RU362075"/>
    </source>
</evidence>
<gene>
    <name evidence="6" type="primary">crtI</name>
    <name evidence="6" type="ORF">G1H19_08820</name>
</gene>
<dbReference type="PANTHER" id="PTHR43734:SF1">
    <property type="entry name" value="PHYTOENE DESATURASE"/>
    <property type="match status" value="1"/>
</dbReference>
<reference evidence="6 7" key="1">
    <citation type="submission" date="2020-02" db="EMBL/GenBank/DDBJ databases">
        <title>The whole genome sequence of CPCC 205119.</title>
        <authorList>
            <person name="Jiang Z."/>
        </authorList>
    </citation>
    <scope>NUCLEOTIDE SEQUENCE [LARGE SCALE GENOMIC DNA]</scope>
    <source>
        <strain evidence="6 7">CPCC 205119</strain>
    </source>
</reference>
<dbReference type="Pfam" id="PF01593">
    <property type="entry name" value="Amino_oxidase"/>
    <property type="match status" value="1"/>
</dbReference>
<dbReference type="PANTHER" id="PTHR43734">
    <property type="entry name" value="PHYTOENE DESATURASE"/>
    <property type="match status" value="1"/>
</dbReference>
<dbReference type="SUPFAM" id="SSF51905">
    <property type="entry name" value="FAD/NAD(P)-binding domain"/>
    <property type="match status" value="1"/>
</dbReference>
<dbReference type="InterPro" id="IPR002937">
    <property type="entry name" value="Amino_oxidase"/>
</dbReference>
<evidence type="ECO:0000256" key="2">
    <source>
        <dbReference type="ARBA" id="ARBA00022746"/>
    </source>
</evidence>
<dbReference type="GO" id="GO:0016117">
    <property type="term" value="P:carotenoid biosynthetic process"/>
    <property type="evidence" value="ECO:0007669"/>
    <property type="project" value="UniProtKB-KW"/>
</dbReference>